<feature type="compositionally biased region" description="Acidic residues" evidence="1">
    <location>
        <begin position="42"/>
        <end position="60"/>
    </location>
</feature>
<evidence type="ECO:0000313" key="3">
    <source>
        <dbReference type="EMBL" id="OAP54119.1"/>
    </source>
</evidence>
<protein>
    <recommendedName>
        <fullName evidence="2">HNH nuclease domain-containing protein</fullName>
    </recommendedName>
</protein>
<dbReference type="GeneID" id="30015822"/>
<feature type="region of interest" description="Disordered" evidence="1">
    <location>
        <begin position="1"/>
        <end position="68"/>
    </location>
</feature>
<gene>
    <name evidence="3" type="ORF">AYL99_11654</name>
</gene>
<dbReference type="Pfam" id="PF13391">
    <property type="entry name" value="HNH_2"/>
    <property type="match status" value="1"/>
</dbReference>
<dbReference type="STRING" id="1367422.A0A178Z2T9"/>
<keyword evidence="4" id="KW-1185">Reference proteome</keyword>
<feature type="domain" description="HNH nuclease" evidence="2">
    <location>
        <begin position="263"/>
        <end position="330"/>
    </location>
</feature>
<comment type="caution">
    <text evidence="3">The sequence shown here is derived from an EMBL/GenBank/DDBJ whole genome shotgun (WGS) entry which is preliminary data.</text>
</comment>
<sequence length="486" mass="55837">MADSDMCADKRSNMRQSLSPAFDDPRQDSHTPSAIRKRSESVDNEPAELEISDFSDEPVGDDPRTTSFYIDPLQDFQTPLAIRKISEYIDNKSTELEGRIRKISDFSDQPIGDEPEMVSLYIDQRQALVDEVEAHYKESRKIAREAYTGQSQGIEELQRALTQLDDTHIILKERTALAANRMRVQYSVLGRRSSGKIGKAYMMAIKRNLPEPTHPDPACLLYEKQPGRSEADQISFRNRLIKAYNPEGSKLLTEPQESQLAWCPISGKEFPAEYIKAVHIIPSPIGETNAATYLFGAKPREGYDIICSEKNGLMMELHLEKIFDDGRMLIMPDPTDDNEFISIVLCQHLKKVHCWAIDAPYGALHRRRLQFRTAARPGKRYLYMHALLTLFRRRRYNMPGWETDREEVFLEMWATPTKWARKSMMEVLAVEMGDDWGSMEGLGLGEFPHVEPPEEEKRMAKLVKYAWEARASNMDDEDDDDDDDDE</sequence>
<accession>A0A178Z2T9</accession>
<dbReference type="Proteomes" id="UP000078343">
    <property type="component" value="Unassembled WGS sequence"/>
</dbReference>
<evidence type="ECO:0000259" key="2">
    <source>
        <dbReference type="Pfam" id="PF13391"/>
    </source>
</evidence>
<reference evidence="3 4" key="1">
    <citation type="submission" date="2016-04" db="EMBL/GenBank/DDBJ databases">
        <title>Draft genome of Fonsecaea erecta CBS 125763.</title>
        <authorList>
            <person name="Weiss V.A."/>
            <person name="Vicente V.A."/>
            <person name="Raittz R.T."/>
            <person name="Moreno L.F."/>
            <person name="De Souza E.M."/>
            <person name="Pedrosa F.O."/>
            <person name="Steffens M.B."/>
            <person name="Faoro H."/>
            <person name="Tadra-Sfeir M.Z."/>
            <person name="Najafzadeh M.J."/>
            <person name="Felipe M.S."/>
            <person name="Teixeira M."/>
            <person name="Sun J."/>
            <person name="Xi L."/>
            <person name="Gomes R."/>
            <person name="De Azevedo C.M."/>
            <person name="Salgado C.G."/>
            <person name="Da Silva M.B."/>
            <person name="Nascimento M.F."/>
            <person name="Queiroz-Telles F."/>
            <person name="Attili D.S."/>
            <person name="Gorbushina A."/>
        </authorList>
    </citation>
    <scope>NUCLEOTIDE SEQUENCE [LARGE SCALE GENOMIC DNA]</scope>
    <source>
        <strain evidence="3 4">CBS 125763</strain>
    </source>
</reference>
<proteinExistence type="predicted"/>
<organism evidence="3 4">
    <name type="scientific">Fonsecaea erecta</name>
    <dbReference type="NCBI Taxonomy" id="1367422"/>
    <lineage>
        <taxon>Eukaryota</taxon>
        <taxon>Fungi</taxon>
        <taxon>Dikarya</taxon>
        <taxon>Ascomycota</taxon>
        <taxon>Pezizomycotina</taxon>
        <taxon>Eurotiomycetes</taxon>
        <taxon>Chaetothyriomycetidae</taxon>
        <taxon>Chaetothyriales</taxon>
        <taxon>Herpotrichiellaceae</taxon>
        <taxon>Fonsecaea</taxon>
    </lineage>
</organism>
<dbReference type="InterPro" id="IPR003615">
    <property type="entry name" value="HNH_nuc"/>
</dbReference>
<dbReference type="AlphaFoldDB" id="A0A178Z2T9"/>
<evidence type="ECO:0000313" key="4">
    <source>
        <dbReference type="Proteomes" id="UP000078343"/>
    </source>
</evidence>
<evidence type="ECO:0000256" key="1">
    <source>
        <dbReference type="SAM" id="MobiDB-lite"/>
    </source>
</evidence>
<name>A0A178Z2T9_9EURO</name>
<dbReference type="EMBL" id="LVYI01000015">
    <property type="protein sequence ID" value="OAP54119.1"/>
    <property type="molecule type" value="Genomic_DNA"/>
</dbReference>
<dbReference type="OrthoDB" id="5386595at2759"/>
<dbReference type="RefSeq" id="XP_018687486.1">
    <property type="nucleotide sequence ID" value="XM_018843159.1"/>
</dbReference>